<evidence type="ECO:0000313" key="2">
    <source>
        <dbReference type="Proteomes" id="UP001500713"/>
    </source>
</evidence>
<accession>A0ABP3KM82</accession>
<dbReference type="Proteomes" id="UP001500713">
    <property type="component" value="Unassembled WGS sequence"/>
</dbReference>
<keyword evidence="2" id="KW-1185">Reference proteome</keyword>
<evidence type="ECO:0000313" key="1">
    <source>
        <dbReference type="EMBL" id="GAA0480633.1"/>
    </source>
</evidence>
<dbReference type="EMBL" id="BAAAEM010000003">
    <property type="protein sequence ID" value="GAA0480633.1"/>
    <property type="molecule type" value="Genomic_DNA"/>
</dbReference>
<sequence length="203" mass="21504">MAYTLFHSADKALFADSPIIKQDDAKNISTAVDMLAEAEQIKQSCAADRAAAVEQGYAEGRAAALQEMRDLVAAAIVPLATKIADNQAMHQKDLAALAFGAVEHILGAIADDDKMTAITKRALSNVDMDDVESIALSPDLAEAVQSGLAENAARLVKADPGLQTHDCVIRTRSGAVLCGLDLQLETLGTRWGLSDKTEQDEQA</sequence>
<gene>
    <name evidence="1" type="ORF">GCM10009096_23380</name>
</gene>
<dbReference type="Pfam" id="PF06635">
    <property type="entry name" value="T3SS_SCTL"/>
    <property type="match status" value="1"/>
</dbReference>
<name>A0ABP3KM82_9SPHN</name>
<evidence type="ECO:0008006" key="3">
    <source>
        <dbReference type="Google" id="ProtNLM"/>
    </source>
</evidence>
<dbReference type="RefSeq" id="WP_229953604.1">
    <property type="nucleotide sequence ID" value="NZ_BAAAEM010000003.1"/>
</dbReference>
<organism evidence="1 2">
    <name type="scientific">Parasphingorhabdus litoris</name>
    <dbReference type="NCBI Taxonomy" id="394733"/>
    <lineage>
        <taxon>Bacteria</taxon>
        <taxon>Pseudomonadati</taxon>
        <taxon>Pseudomonadota</taxon>
        <taxon>Alphaproteobacteria</taxon>
        <taxon>Sphingomonadales</taxon>
        <taxon>Sphingomonadaceae</taxon>
        <taxon>Parasphingorhabdus</taxon>
    </lineage>
</organism>
<dbReference type="InterPro" id="IPR010586">
    <property type="entry name" value="T3SS_stator_protein"/>
</dbReference>
<proteinExistence type="predicted"/>
<protein>
    <recommendedName>
        <fullName evidence="3">Flagellar assembly protein FliH/Type III secretion system HrpE domain-containing protein</fullName>
    </recommendedName>
</protein>
<comment type="caution">
    <text evidence="1">The sequence shown here is derived from an EMBL/GenBank/DDBJ whole genome shotgun (WGS) entry which is preliminary data.</text>
</comment>
<reference evidence="2" key="1">
    <citation type="journal article" date="2019" name="Int. J. Syst. Evol. Microbiol.">
        <title>The Global Catalogue of Microorganisms (GCM) 10K type strain sequencing project: providing services to taxonomists for standard genome sequencing and annotation.</title>
        <authorList>
            <consortium name="The Broad Institute Genomics Platform"/>
            <consortium name="The Broad Institute Genome Sequencing Center for Infectious Disease"/>
            <person name="Wu L."/>
            <person name="Ma J."/>
        </authorList>
    </citation>
    <scope>NUCLEOTIDE SEQUENCE [LARGE SCALE GENOMIC DNA]</scope>
    <source>
        <strain evidence="2">JCM 14162</strain>
    </source>
</reference>